<name>A0AAJ6N4H2_9BRAD</name>
<dbReference type="Proteomes" id="UP000500895">
    <property type="component" value="Chromosome"/>
</dbReference>
<reference evidence="1 2" key="1">
    <citation type="journal article" date="2020" name="Int. J. Syst. Evol. Microbiol.">
        <title>Description and complete genome sequences of Bradyrhizobium symbiodeficiens sp. nov., a non-symbiotic bacterium associated with legumes native to Canada.</title>
        <authorList>
            <person name="Bromfield E.S.P."/>
            <person name="Cloutier S."/>
            <person name="Nguyen H.D.T."/>
        </authorList>
    </citation>
    <scope>NUCLEOTIDE SEQUENCE [LARGE SCALE GENOMIC DNA]</scope>
    <source>
        <strain evidence="1 2">101S1MB</strain>
    </source>
</reference>
<proteinExistence type="predicted"/>
<protein>
    <submittedName>
        <fullName evidence="1">Uncharacterized protein</fullName>
    </submittedName>
</protein>
<sequence length="42" mass="4599">MMPADALLVTVIVVAIFVVFAASLAWADRQTSSRRLDPDSKH</sequence>
<evidence type="ECO:0000313" key="1">
    <source>
        <dbReference type="EMBL" id="WWE92030.1"/>
    </source>
</evidence>
<evidence type="ECO:0000313" key="2">
    <source>
        <dbReference type="Proteomes" id="UP000500895"/>
    </source>
</evidence>
<accession>A0AAJ6N4H2</accession>
<dbReference type="RefSeq" id="WP_334265852.1">
    <property type="nucleotide sequence ID" value="NZ_CP050066.2"/>
</dbReference>
<dbReference type="EMBL" id="CP050066">
    <property type="protein sequence ID" value="WWE92030.1"/>
    <property type="molecule type" value="Genomic_DNA"/>
</dbReference>
<gene>
    <name evidence="1" type="ORF">HAV00_33065</name>
</gene>
<organism evidence="1 2">
    <name type="scientific">Bradyrhizobium symbiodeficiens</name>
    <dbReference type="NCBI Taxonomy" id="1404367"/>
    <lineage>
        <taxon>Bacteria</taxon>
        <taxon>Pseudomonadati</taxon>
        <taxon>Pseudomonadota</taxon>
        <taxon>Alphaproteobacteria</taxon>
        <taxon>Hyphomicrobiales</taxon>
        <taxon>Nitrobacteraceae</taxon>
        <taxon>Bradyrhizobium</taxon>
    </lineage>
</organism>
<dbReference type="AlphaFoldDB" id="A0AAJ6N4H2"/>